<feature type="transmembrane region" description="Helical" evidence="6">
    <location>
        <begin position="143"/>
        <end position="162"/>
    </location>
</feature>
<evidence type="ECO:0000256" key="4">
    <source>
        <dbReference type="ARBA" id="ARBA00022989"/>
    </source>
</evidence>
<feature type="transmembrane region" description="Helical" evidence="6">
    <location>
        <begin position="64"/>
        <end position="83"/>
    </location>
</feature>
<evidence type="ECO:0000256" key="5">
    <source>
        <dbReference type="ARBA" id="ARBA00023136"/>
    </source>
</evidence>
<feature type="transmembrane region" description="Helical" evidence="6">
    <location>
        <begin position="30"/>
        <end position="52"/>
    </location>
</feature>
<dbReference type="Proteomes" id="UP000030153">
    <property type="component" value="Unassembled WGS sequence"/>
</dbReference>
<reference evidence="8 9" key="1">
    <citation type="submission" date="2013-08" db="EMBL/GenBank/DDBJ databases">
        <title>Genome of Pontibacillus chungwhensis.</title>
        <authorList>
            <person name="Wang Q."/>
            <person name="Wang G."/>
        </authorList>
    </citation>
    <scope>NUCLEOTIDE SEQUENCE [LARGE SCALE GENOMIC DNA]</scope>
    <source>
        <strain evidence="8 9">BH030062</strain>
    </source>
</reference>
<comment type="similarity">
    <text evidence="2">Belongs to the EamA transporter family.</text>
</comment>
<feature type="transmembrane region" description="Helical" evidence="6">
    <location>
        <begin position="265"/>
        <end position="283"/>
    </location>
</feature>
<protein>
    <submittedName>
        <fullName evidence="8">Membrane protein</fullName>
    </submittedName>
</protein>
<dbReference type="GO" id="GO:0016020">
    <property type="term" value="C:membrane"/>
    <property type="evidence" value="ECO:0007669"/>
    <property type="project" value="UniProtKB-SubCell"/>
</dbReference>
<evidence type="ECO:0000313" key="9">
    <source>
        <dbReference type="Proteomes" id="UP000030153"/>
    </source>
</evidence>
<keyword evidence="4 6" id="KW-1133">Transmembrane helix</keyword>
<dbReference type="RefSeq" id="WP_036780951.1">
    <property type="nucleotide sequence ID" value="NZ_AVBG01000003.1"/>
</dbReference>
<dbReference type="PANTHER" id="PTHR32322">
    <property type="entry name" value="INNER MEMBRANE TRANSPORTER"/>
    <property type="match status" value="1"/>
</dbReference>
<feature type="domain" description="EamA" evidence="7">
    <location>
        <begin position="148"/>
        <end position="282"/>
    </location>
</feature>
<dbReference type="AlphaFoldDB" id="A0A0A2UUU5"/>
<comment type="subcellular location">
    <subcellularLocation>
        <location evidence="1">Endomembrane system</location>
        <topology evidence="1">Multi-pass membrane protein</topology>
    </subcellularLocation>
</comment>
<dbReference type="InterPro" id="IPR037185">
    <property type="entry name" value="EmrE-like"/>
</dbReference>
<dbReference type="PANTHER" id="PTHR32322:SF2">
    <property type="entry name" value="EAMA DOMAIN-CONTAINING PROTEIN"/>
    <property type="match status" value="1"/>
</dbReference>
<sequence length="302" mass="33008">MKRLYIGLVALSLIWGTSFLFIKILVSSMMIWEVVFWRCTFGATVLWGIYIWHGKHQLSKLPWGSLLLVGLTNNALPWGLIALSETNISSSLASVLNATTPIWTGIIGLLCFGIRVSGKQWFGIMVGFIGIIILSDLGNSSLFKNGLAGIGTMVAAAVCYGFSSQYIKRHLHEVSSITVAAVTLTLASLYAFIFAEMSGTIKWSLVSDPSIFGALIGLGVFGSGVGIYIFYYLIQRGSAEFATMVTYLVPVSALVWGSVFLNETLTYQMVFGLALILIGVYLAQEMKDSKRGKQHEQQTRVS</sequence>
<feature type="transmembrane region" description="Helical" evidence="6">
    <location>
        <begin position="211"/>
        <end position="234"/>
    </location>
</feature>
<evidence type="ECO:0000256" key="2">
    <source>
        <dbReference type="ARBA" id="ARBA00007362"/>
    </source>
</evidence>
<gene>
    <name evidence="8" type="ORF">N780_00315</name>
</gene>
<name>A0A0A2UUU5_9BACI</name>
<evidence type="ECO:0000256" key="1">
    <source>
        <dbReference type="ARBA" id="ARBA00004127"/>
    </source>
</evidence>
<keyword evidence="5 6" id="KW-0472">Membrane</keyword>
<evidence type="ECO:0000256" key="6">
    <source>
        <dbReference type="SAM" id="Phobius"/>
    </source>
</evidence>
<keyword evidence="9" id="KW-1185">Reference proteome</keyword>
<feature type="transmembrane region" description="Helical" evidence="6">
    <location>
        <begin position="95"/>
        <end position="114"/>
    </location>
</feature>
<dbReference type="Pfam" id="PF00892">
    <property type="entry name" value="EamA"/>
    <property type="match status" value="2"/>
</dbReference>
<feature type="transmembrane region" description="Helical" evidence="6">
    <location>
        <begin position="121"/>
        <end position="137"/>
    </location>
</feature>
<dbReference type="STRING" id="1385513.N780_00315"/>
<dbReference type="OrthoDB" id="67135at2"/>
<dbReference type="SUPFAM" id="SSF103481">
    <property type="entry name" value="Multidrug resistance efflux transporter EmrE"/>
    <property type="match status" value="2"/>
</dbReference>
<feature type="transmembrane region" description="Helical" evidence="6">
    <location>
        <begin position="174"/>
        <end position="195"/>
    </location>
</feature>
<dbReference type="eggNOG" id="COG0697">
    <property type="taxonomic scope" value="Bacteria"/>
</dbReference>
<dbReference type="Gene3D" id="1.10.3730.20">
    <property type="match status" value="1"/>
</dbReference>
<evidence type="ECO:0000256" key="3">
    <source>
        <dbReference type="ARBA" id="ARBA00022692"/>
    </source>
</evidence>
<keyword evidence="3 6" id="KW-0812">Transmembrane</keyword>
<feature type="domain" description="EamA" evidence="7">
    <location>
        <begin position="5"/>
        <end position="135"/>
    </location>
</feature>
<comment type="caution">
    <text evidence="8">The sequence shown here is derived from an EMBL/GenBank/DDBJ whole genome shotgun (WGS) entry which is preliminary data.</text>
</comment>
<organism evidence="8 9">
    <name type="scientific">Pontibacillus chungwhensis BH030062</name>
    <dbReference type="NCBI Taxonomy" id="1385513"/>
    <lineage>
        <taxon>Bacteria</taxon>
        <taxon>Bacillati</taxon>
        <taxon>Bacillota</taxon>
        <taxon>Bacilli</taxon>
        <taxon>Bacillales</taxon>
        <taxon>Bacillaceae</taxon>
        <taxon>Pontibacillus</taxon>
    </lineage>
</organism>
<evidence type="ECO:0000259" key="7">
    <source>
        <dbReference type="Pfam" id="PF00892"/>
    </source>
</evidence>
<feature type="transmembrane region" description="Helical" evidence="6">
    <location>
        <begin position="241"/>
        <end position="259"/>
    </location>
</feature>
<accession>A0A0A2UUU5</accession>
<evidence type="ECO:0000313" key="8">
    <source>
        <dbReference type="EMBL" id="KGP92077.1"/>
    </source>
</evidence>
<dbReference type="EMBL" id="AVBG01000003">
    <property type="protein sequence ID" value="KGP92077.1"/>
    <property type="molecule type" value="Genomic_DNA"/>
</dbReference>
<dbReference type="InterPro" id="IPR000620">
    <property type="entry name" value="EamA_dom"/>
</dbReference>
<dbReference type="InterPro" id="IPR050638">
    <property type="entry name" value="AA-Vitamin_Transporters"/>
</dbReference>
<proteinExistence type="inferred from homology"/>